<evidence type="ECO:0008006" key="4">
    <source>
        <dbReference type="Google" id="ProtNLM"/>
    </source>
</evidence>
<comment type="caution">
    <text evidence="2">The sequence shown here is derived from an EMBL/GenBank/DDBJ whole genome shotgun (WGS) entry which is preliminary data.</text>
</comment>
<feature type="coiled-coil region" evidence="1">
    <location>
        <begin position="81"/>
        <end position="115"/>
    </location>
</feature>
<reference evidence="2 3" key="1">
    <citation type="submission" date="2012-08" db="EMBL/GenBank/DDBJ databases">
        <authorList>
            <person name="Harkins D.M."/>
            <person name="Durkin A.S."/>
            <person name="Selengut J.D."/>
            <person name="Sanka R."/>
            <person name="DePew J."/>
            <person name="Purushe J."/>
            <person name="Matthias M.A."/>
            <person name="Vinetz J.M."/>
            <person name="Sutton G.G."/>
            <person name="Nelson W.C."/>
            <person name="Fouts D.E."/>
        </authorList>
    </citation>
    <scope>NUCLEOTIDE SEQUENCE [LARGE SCALE GENOMIC DNA]</scope>
    <source>
        <strain evidence="2 3">MMD4847</strain>
    </source>
</reference>
<name>A0ABN0H9Z9_9LEPT</name>
<dbReference type="Proteomes" id="UP000018720">
    <property type="component" value="Unassembled WGS sequence"/>
</dbReference>
<protein>
    <recommendedName>
        <fullName evidence="4">DUF1640 domain-containing protein</fullName>
    </recommendedName>
</protein>
<accession>A0ABN0H9Z9</accession>
<proteinExistence type="predicted"/>
<evidence type="ECO:0000313" key="3">
    <source>
        <dbReference type="Proteomes" id="UP000018720"/>
    </source>
</evidence>
<dbReference type="EMBL" id="AHOM02000004">
    <property type="protein sequence ID" value="EJZ42445.1"/>
    <property type="molecule type" value="Genomic_DNA"/>
</dbReference>
<sequence length="130" mass="15338">MDEVLKYLNLFSPLSALFWILFRRELRIQIQKSKEEQREYVDSKMKVIETEQYSSSLRKHQRIDKLSDRVAELEKTHALEIALLRQTASTTEKRLDTIEARIEKLDVKIDEQKELLLKIHGIIEKGGLNS</sequence>
<keyword evidence="3" id="KW-1185">Reference proteome</keyword>
<gene>
    <name evidence="2" type="ORF">LEP1GSC178_3568</name>
</gene>
<evidence type="ECO:0000313" key="2">
    <source>
        <dbReference type="EMBL" id="EJZ42445.1"/>
    </source>
</evidence>
<dbReference type="RefSeq" id="WP_008589550.1">
    <property type="nucleotide sequence ID" value="NZ_AHOM02000004.1"/>
</dbReference>
<keyword evidence="1" id="KW-0175">Coiled coil</keyword>
<organism evidence="2 3">
    <name type="scientific">Leptospira licerasiae str. MMD4847</name>
    <dbReference type="NCBI Taxonomy" id="1049971"/>
    <lineage>
        <taxon>Bacteria</taxon>
        <taxon>Pseudomonadati</taxon>
        <taxon>Spirochaetota</taxon>
        <taxon>Spirochaetia</taxon>
        <taxon>Leptospirales</taxon>
        <taxon>Leptospiraceae</taxon>
        <taxon>Leptospira</taxon>
    </lineage>
</organism>
<evidence type="ECO:0000256" key="1">
    <source>
        <dbReference type="SAM" id="Coils"/>
    </source>
</evidence>